<accession>A0ACB5TBD1</accession>
<evidence type="ECO:0000313" key="1">
    <source>
        <dbReference type="EMBL" id="GME84138.1"/>
    </source>
</evidence>
<organism evidence="1 2">
    <name type="scientific">Ambrosiozyma monospora</name>
    <name type="common">Yeast</name>
    <name type="synonym">Endomycopsis monosporus</name>
    <dbReference type="NCBI Taxonomy" id="43982"/>
    <lineage>
        <taxon>Eukaryota</taxon>
        <taxon>Fungi</taxon>
        <taxon>Dikarya</taxon>
        <taxon>Ascomycota</taxon>
        <taxon>Saccharomycotina</taxon>
        <taxon>Pichiomycetes</taxon>
        <taxon>Pichiales</taxon>
        <taxon>Pichiaceae</taxon>
        <taxon>Ambrosiozyma</taxon>
    </lineage>
</organism>
<evidence type="ECO:0000313" key="2">
    <source>
        <dbReference type="Proteomes" id="UP001165064"/>
    </source>
</evidence>
<gene>
    <name evidence="1" type="ORF">Amon02_000663200</name>
</gene>
<sequence length="120" mass="13095">MISSEMTKVDNIKAQEDIIAEKILKRAEIARITRQLKSKLFKAGLKVRESQGKLPSPSKTSQKESNVITDTSTNTNASSSISALSTTTTPKTTRITLVEPGNCIQTPTSHHHHSVPKTVL</sequence>
<proteinExistence type="predicted"/>
<dbReference type="Proteomes" id="UP001165064">
    <property type="component" value="Unassembled WGS sequence"/>
</dbReference>
<protein>
    <submittedName>
        <fullName evidence="1">Unnamed protein product</fullName>
    </submittedName>
</protein>
<name>A0ACB5TBD1_AMBMO</name>
<dbReference type="EMBL" id="BSXS01005287">
    <property type="protein sequence ID" value="GME84138.1"/>
    <property type="molecule type" value="Genomic_DNA"/>
</dbReference>
<keyword evidence="2" id="KW-1185">Reference proteome</keyword>
<comment type="caution">
    <text evidence="1">The sequence shown here is derived from an EMBL/GenBank/DDBJ whole genome shotgun (WGS) entry which is preliminary data.</text>
</comment>
<reference evidence="1" key="1">
    <citation type="submission" date="2023-04" db="EMBL/GenBank/DDBJ databases">
        <title>Ambrosiozyma monospora NBRC 10751.</title>
        <authorList>
            <person name="Ichikawa N."/>
            <person name="Sato H."/>
            <person name="Tonouchi N."/>
        </authorList>
    </citation>
    <scope>NUCLEOTIDE SEQUENCE</scope>
    <source>
        <strain evidence="1">NBRC 10751</strain>
    </source>
</reference>